<dbReference type="PANTHER" id="PTHR43318">
    <property type="entry name" value="UDP-N-ACETYLGLUCOSAMINE 4,6-DEHYDRATASE"/>
    <property type="match status" value="1"/>
</dbReference>
<keyword evidence="2" id="KW-1133">Transmembrane helix</keyword>
<evidence type="ECO:0000259" key="3">
    <source>
        <dbReference type="Pfam" id="PF02719"/>
    </source>
</evidence>
<feature type="transmembrane region" description="Helical" evidence="2">
    <location>
        <begin position="12"/>
        <end position="31"/>
    </location>
</feature>
<keyword evidence="2" id="KW-0472">Membrane</keyword>
<name>A0A653A801_UNCDX</name>
<dbReference type="CDD" id="cd05237">
    <property type="entry name" value="UDP_invert_4-6DH_SDR_e"/>
    <property type="match status" value="1"/>
</dbReference>
<evidence type="ECO:0000256" key="1">
    <source>
        <dbReference type="ARBA" id="ARBA00007430"/>
    </source>
</evidence>
<dbReference type="Gene3D" id="3.40.50.720">
    <property type="entry name" value="NAD(P)-binding Rossmann-like Domain"/>
    <property type="match status" value="2"/>
</dbReference>
<comment type="similarity">
    <text evidence="1">Belongs to the polysaccharide synthase family.</text>
</comment>
<dbReference type="PANTHER" id="PTHR43318:SF1">
    <property type="entry name" value="POLYSACCHARIDE BIOSYNTHESIS PROTEIN EPSC-RELATED"/>
    <property type="match status" value="1"/>
</dbReference>
<feature type="domain" description="Polysaccharide biosynthesis protein CapD-like" evidence="3">
    <location>
        <begin position="296"/>
        <end position="577"/>
    </location>
</feature>
<protein>
    <submittedName>
        <fullName evidence="4">Capsular polysaccharide biosynthesis protein CapD</fullName>
    </submittedName>
</protein>
<dbReference type="InterPro" id="IPR036291">
    <property type="entry name" value="NAD(P)-bd_dom_sf"/>
</dbReference>
<evidence type="ECO:0000313" key="4">
    <source>
        <dbReference type="EMBL" id="VBB44191.1"/>
    </source>
</evidence>
<organism evidence="4">
    <name type="scientific">Uncultured Desulfatiglans sp</name>
    <dbReference type="NCBI Taxonomy" id="1748965"/>
    <lineage>
        <taxon>Bacteria</taxon>
        <taxon>Pseudomonadati</taxon>
        <taxon>Thermodesulfobacteriota</taxon>
        <taxon>Desulfobacteria</taxon>
        <taxon>Desulfatiglandales</taxon>
        <taxon>Desulfatiglandaceae</taxon>
        <taxon>Desulfatiglans</taxon>
        <taxon>environmental samples</taxon>
    </lineage>
</organism>
<evidence type="ECO:0000256" key="2">
    <source>
        <dbReference type="SAM" id="Phobius"/>
    </source>
</evidence>
<feature type="transmembrane region" description="Helical" evidence="2">
    <location>
        <begin position="81"/>
        <end position="102"/>
    </location>
</feature>
<dbReference type="InterPro" id="IPR003869">
    <property type="entry name" value="Polysac_CapD-like"/>
</dbReference>
<dbReference type="Pfam" id="PF13727">
    <property type="entry name" value="CoA_binding_3"/>
    <property type="match status" value="1"/>
</dbReference>
<dbReference type="InterPro" id="IPR029063">
    <property type="entry name" value="SAM-dependent_MTases_sf"/>
</dbReference>
<gene>
    <name evidence="4" type="primary">capD</name>
    <name evidence="4" type="ORF">TRIP_B330362</name>
</gene>
<proteinExistence type="inferred from homology"/>
<reference evidence="4" key="1">
    <citation type="submission" date="2018-07" db="EMBL/GenBank/DDBJ databases">
        <authorList>
            <consortium name="Genoscope - CEA"/>
            <person name="William W."/>
        </authorList>
    </citation>
    <scope>NUCLEOTIDE SEQUENCE</scope>
    <source>
        <strain evidence="4">IK1</strain>
    </source>
</reference>
<dbReference type="AlphaFoldDB" id="A0A653A801"/>
<feature type="transmembrane region" description="Helical" evidence="2">
    <location>
        <begin position="108"/>
        <end position="128"/>
    </location>
</feature>
<accession>A0A653A801</accession>
<dbReference type="SUPFAM" id="SSF53335">
    <property type="entry name" value="S-adenosyl-L-methionine-dependent methyltransferases"/>
    <property type="match status" value="1"/>
</dbReference>
<dbReference type="SUPFAM" id="SSF51735">
    <property type="entry name" value="NAD(P)-binding Rossmann-fold domains"/>
    <property type="match status" value="1"/>
</dbReference>
<dbReference type="Pfam" id="PF02719">
    <property type="entry name" value="Polysacc_synt_2"/>
    <property type="match status" value="1"/>
</dbReference>
<dbReference type="EMBL" id="UPXX01000027">
    <property type="protein sequence ID" value="VBB44191.1"/>
    <property type="molecule type" value="Genomic_DNA"/>
</dbReference>
<dbReference type="InterPro" id="IPR051203">
    <property type="entry name" value="Polysaccharide_Synthase-Rel"/>
</dbReference>
<keyword evidence="2" id="KW-0812">Transmembrane</keyword>
<feature type="transmembrane region" description="Helical" evidence="2">
    <location>
        <begin position="51"/>
        <end position="69"/>
    </location>
</feature>
<sequence length="634" mass="71484">MLNLLKRRNFYIMLAIDSLLVVVTLFLAFYFRFEFTIPKRQWPLLSQLLPLVIPIKISCFLFCGMYRGMWRYTSLRDLYRLLYGVALSSLLLTAVVGLSYRLEGYPRSVFIIDGLLTLVFLAGIRVLVRIYFVKKAAIHSNFFKHVPGETPPKKRLMIAGAGNFGEKVLREIKENPRMFYQAVGFVDDDPYKKGLTIHGVPVLGPVSDLKRLLAETRAEELLIAMSSVKGEVIRRIVESCKEAGVPSKTLPGIGELIDGSVSIKTLRDVRYEDLLGREPVELDVTAIQNYLKDRTILISGAGGSIGSEICRQLIRFHPERLVLVDAAESNLYSIQMELKHKVGYLDYATVLGRVQDRTLMEKIFEKYRPDVVIHAAAYKHVPMLERNPWEAVSNNIVGSKILMETAVAAQVKKFVMISTDKAVRPTNVMGASKRVCEMLLHLYRESGTRFMAVRFGNVVGSSGSVVPLFREQIARGGPVTVTHPEVTRFFMTIPEACQLVLQAGALGRGGEIFILDMGVPVRILDIARDIIRLSGKEPERDIPISFIGLRQGEKLYEELITQGEGIVKTTHDKIMVLYSDYRARFEETFDFGDYISRQIDEMARLAEAKDGRGVRLQLKECVPEYAVDDGECII</sequence>